<reference evidence="3 4" key="1">
    <citation type="submission" date="2016-04" db="EMBL/GenBank/DDBJ databases">
        <title>Genome sequence of Clostridium magnum DSM 2767.</title>
        <authorList>
            <person name="Poehlein A."/>
            <person name="Uhlig R."/>
            <person name="Fischer R."/>
            <person name="Bahl H."/>
            <person name="Daniel R."/>
        </authorList>
    </citation>
    <scope>NUCLEOTIDE SEQUENCE [LARGE SCALE GENOMIC DNA]</scope>
    <source>
        <strain evidence="3 4">DSM 2767</strain>
    </source>
</reference>
<dbReference type="RefSeq" id="WP_066617989.1">
    <property type="nucleotide sequence ID" value="NZ_FQXL01000040.1"/>
</dbReference>
<dbReference type="GO" id="GO:0004653">
    <property type="term" value="F:polypeptide N-acetylgalactosaminyltransferase activity"/>
    <property type="evidence" value="ECO:0007669"/>
    <property type="project" value="TreeGrafter"/>
</dbReference>
<evidence type="ECO:0000259" key="2">
    <source>
        <dbReference type="Pfam" id="PF00535"/>
    </source>
</evidence>
<organism evidence="3 4">
    <name type="scientific">Clostridium magnum DSM 2767</name>
    <dbReference type="NCBI Taxonomy" id="1121326"/>
    <lineage>
        <taxon>Bacteria</taxon>
        <taxon>Bacillati</taxon>
        <taxon>Bacillota</taxon>
        <taxon>Clostridia</taxon>
        <taxon>Eubacteriales</taxon>
        <taxon>Clostridiaceae</taxon>
        <taxon>Clostridium</taxon>
    </lineage>
</organism>
<dbReference type="InterPro" id="IPR001173">
    <property type="entry name" value="Glyco_trans_2-like"/>
</dbReference>
<accession>A0A161Y5X0</accession>
<dbReference type="Gene3D" id="3.90.550.10">
    <property type="entry name" value="Spore Coat Polysaccharide Biosynthesis Protein SpsA, Chain A"/>
    <property type="match status" value="1"/>
</dbReference>
<sequence>MFDVSIVIPCKNEVNNLKKTVDSIMNSENNLSYEIIIVDDSCTDGSCDFINKNKEIYKNIKLISALSLGAAGSRNLGATAALGKYLFFCDAHVSVPDYWLDTLIKTLEQNNAHIIAPVIKDMIKENSKGYGQTWNKNLEVTWLLNEPKNNGSEIPIACGCAFGIKKEVFDAIGGFDKYFQVWGKEDEELCFKSWLFGYKIILDTSVEVKHLFRSRHPYQVTYENVIYNFLCMAYSHFSNKNLAKALNIARNNYAFSSAAAKIMLNEGLIKQRKEYFNKRKFNEDYFFEKFNISFNNIKTNKIG</sequence>
<dbReference type="OrthoDB" id="396512at2"/>
<protein>
    <submittedName>
        <fullName evidence="3">Putative teichuronic acid biosynthesis glycosyltransferase TuaG</fullName>
        <ecNumber evidence="3">2.4.-.-</ecNumber>
    </submittedName>
</protein>
<keyword evidence="3" id="KW-0328">Glycosyltransferase</keyword>
<dbReference type="InterPro" id="IPR029044">
    <property type="entry name" value="Nucleotide-diphossugar_trans"/>
</dbReference>
<dbReference type="PANTHER" id="PTHR11675:SF119">
    <property type="entry name" value="POLYPEPTIDE N-ACETYLGALACTOSAMINYLTRANSFERASE 2"/>
    <property type="match status" value="1"/>
</dbReference>
<dbReference type="SUPFAM" id="SSF53448">
    <property type="entry name" value="Nucleotide-diphospho-sugar transferases"/>
    <property type="match status" value="1"/>
</dbReference>
<keyword evidence="1" id="KW-1015">Disulfide bond</keyword>
<evidence type="ECO:0000256" key="1">
    <source>
        <dbReference type="ARBA" id="ARBA00023157"/>
    </source>
</evidence>
<proteinExistence type="predicted"/>
<dbReference type="PATRIC" id="fig|1121326.3.peg.674"/>
<dbReference type="PANTHER" id="PTHR11675">
    <property type="entry name" value="N-ACETYLGALACTOSAMINYLTRANSFERASE"/>
    <property type="match status" value="1"/>
</dbReference>
<keyword evidence="3" id="KW-0808">Transferase</keyword>
<comment type="caution">
    <text evidence="3">The sequence shown here is derived from an EMBL/GenBank/DDBJ whole genome shotgun (WGS) entry which is preliminary data.</text>
</comment>
<dbReference type="EMBL" id="LWAE01000001">
    <property type="protein sequence ID" value="KZL93669.1"/>
    <property type="molecule type" value="Genomic_DNA"/>
</dbReference>
<dbReference type="AlphaFoldDB" id="A0A161Y5X0"/>
<dbReference type="Proteomes" id="UP000076603">
    <property type="component" value="Unassembled WGS sequence"/>
</dbReference>
<dbReference type="GO" id="GO:0006493">
    <property type="term" value="P:protein O-linked glycosylation"/>
    <property type="evidence" value="ECO:0007669"/>
    <property type="project" value="TreeGrafter"/>
</dbReference>
<name>A0A161Y5X0_9CLOT</name>
<feature type="domain" description="Glycosyltransferase 2-like" evidence="2">
    <location>
        <begin position="5"/>
        <end position="172"/>
    </location>
</feature>
<gene>
    <name evidence="3" type="primary">tuaG</name>
    <name evidence="3" type="ORF">CLMAG_07200</name>
</gene>
<evidence type="ECO:0000313" key="4">
    <source>
        <dbReference type="Proteomes" id="UP000076603"/>
    </source>
</evidence>
<dbReference type="EC" id="2.4.-.-" evidence="3"/>
<evidence type="ECO:0000313" key="3">
    <source>
        <dbReference type="EMBL" id="KZL93669.1"/>
    </source>
</evidence>
<dbReference type="Pfam" id="PF00535">
    <property type="entry name" value="Glycos_transf_2"/>
    <property type="match status" value="1"/>
</dbReference>
<keyword evidence="4" id="KW-1185">Reference proteome</keyword>
<dbReference type="STRING" id="1121326.CLMAG_07200"/>